<dbReference type="AlphaFoldDB" id="A0A409Y974"/>
<feature type="compositionally biased region" description="Low complexity" evidence="1">
    <location>
        <begin position="181"/>
        <end position="193"/>
    </location>
</feature>
<feature type="region of interest" description="Disordered" evidence="1">
    <location>
        <begin position="125"/>
        <end position="155"/>
    </location>
</feature>
<feature type="compositionally biased region" description="Low complexity" evidence="1">
    <location>
        <begin position="243"/>
        <end position="253"/>
    </location>
</feature>
<sequence>MVKISTSLVIAAVAAQSIAAPIFETRQHSVKTSALRDISEGARLARKLVNAHAAIQNKADRKKLLEEKKLIDQALNGPQQQQQLERRFGRIGMVLHDGPRSSNIHQGGLAMGPREDVEELAAREPRGGFGGARGSGGPRRPFSFGGPRHGGPQSRELEEDMDFEAREPLRGFGGSRGGFSGPRPFGGPRHGGPQARELEDELDIEAREPRGALGGSRHPRELEEDLDIEAREPLRGFGGSRGSSGPKRPFGGPRHSGPQSRELEEDMDIEAREPLRGFGGSRGGFSGPRPFGGPRHGGPQARELEDEFDIEAREPRISGAQLRSIGHHLKSGIELAATVAPLIHQRSIEGEEEQLEARFRHGFGGHPHGGRHFGGMGGPSNAPMESREVDDIEAREPRISGSQLRSIGHHLKTGIELGATVAPLLQQREEFELDAREPFNFGKFLKGAAKGAGKVAGAFLKREDIEDDEMVARDFDDAELDARDPFFLTKLVKGAAKVAGSFLRREDDEGVVYARELEIDQLD</sequence>
<feature type="chain" id="PRO_5019188743" evidence="2">
    <location>
        <begin position="20"/>
        <end position="523"/>
    </location>
</feature>
<proteinExistence type="predicted"/>
<evidence type="ECO:0000256" key="1">
    <source>
        <dbReference type="SAM" id="MobiDB-lite"/>
    </source>
</evidence>
<evidence type="ECO:0000256" key="2">
    <source>
        <dbReference type="SAM" id="SignalP"/>
    </source>
</evidence>
<organism evidence="3 4">
    <name type="scientific">Gymnopilus dilepis</name>
    <dbReference type="NCBI Taxonomy" id="231916"/>
    <lineage>
        <taxon>Eukaryota</taxon>
        <taxon>Fungi</taxon>
        <taxon>Dikarya</taxon>
        <taxon>Basidiomycota</taxon>
        <taxon>Agaricomycotina</taxon>
        <taxon>Agaricomycetes</taxon>
        <taxon>Agaricomycetidae</taxon>
        <taxon>Agaricales</taxon>
        <taxon>Agaricineae</taxon>
        <taxon>Hymenogastraceae</taxon>
        <taxon>Gymnopilus</taxon>
    </lineage>
</organism>
<reference evidence="3 4" key="1">
    <citation type="journal article" date="2018" name="Evol. Lett.">
        <title>Horizontal gene cluster transfer increased hallucinogenic mushroom diversity.</title>
        <authorList>
            <person name="Reynolds H.T."/>
            <person name="Vijayakumar V."/>
            <person name="Gluck-Thaler E."/>
            <person name="Korotkin H.B."/>
            <person name="Matheny P.B."/>
            <person name="Slot J.C."/>
        </authorList>
    </citation>
    <scope>NUCLEOTIDE SEQUENCE [LARGE SCALE GENOMIC DNA]</scope>
    <source>
        <strain evidence="3 4">SRW20</strain>
    </source>
</reference>
<feature type="compositionally biased region" description="Low complexity" evidence="1">
    <location>
        <begin position="138"/>
        <end position="152"/>
    </location>
</feature>
<dbReference type="InParanoid" id="A0A409Y974"/>
<dbReference type="Proteomes" id="UP000284706">
    <property type="component" value="Unassembled WGS sequence"/>
</dbReference>
<keyword evidence="2" id="KW-0732">Signal</keyword>
<comment type="caution">
    <text evidence="3">The sequence shown here is derived from an EMBL/GenBank/DDBJ whole genome shotgun (WGS) entry which is preliminary data.</text>
</comment>
<accession>A0A409Y974</accession>
<protein>
    <submittedName>
        <fullName evidence="3">Uncharacterized protein</fullName>
    </submittedName>
</protein>
<evidence type="ECO:0000313" key="3">
    <source>
        <dbReference type="EMBL" id="PPQ99461.1"/>
    </source>
</evidence>
<dbReference type="OrthoDB" id="10659693at2759"/>
<feature type="region of interest" description="Disordered" evidence="1">
    <location>
        <begin position="168"/>
        <end position="303"/>
    </location>
</feature>
<feature type="compositionally biased region" description="Gly residues" evidence="1">
    <location>
        <begin position="127"/>
        <end position="137"/>
    </location>
</feature>
<feature type="signal peptide" evidence="2">
    <location>
        <begin position="1"/>
        <end position="19"/>
    </location>
</feature>
<evidence type="ECO:0000313" key="4">
    <source>
        <dbReference type="Proteomes" id="UP000284706"/>
    </source>
</evidence>
<keyword evidence="4" id="KW-1185">Reference proteome</keyword>
<name>A0A409Y974_9AGAR</name>
<dbReference type="EMBL" id="NHYE01001060">
    <property type="protein sequence ID" value="PPQ99461.1"/>
    <property type="molecule type" value="Genomic_DNA"/>
</dbReference>
<gene>
    <name evidence="3" type="ORF">CVT26_014277</name>
</gene>
<feature type="compositionally biased region" description="Low complexity" evidence="1">
    <location>
        <begin position="287"/>
        <end position="299"/>
    </location>
</feature>
<feature type="compositionally biased region" description="Gly residues" evidence="1">
    <location>
        <begin position="277"/>
        <end position="286"/>
    </location>
</feature>
<feature type="compositionally biased region" description="Gly residues" evidence="1">
    <location>
        <begin position="171"/>
        <end position="180"/>
    </location>
</feature>